<reference evidence="6 7" key="1">
    <citation type="submission" date="2017-01" db="EMBL/GenBank/DDBJ databases">
        <title>The cable genome- insights into the physiology and evolution of filamentous bacteria capable of sulfide oxidation via long distance electron transfer.</title>
        <authorList>
            <person name="Schreiber L."/>
            <person name="Bjerg J.T."/>
            <person name="Boggild A."/>
            <person name="Van De Vossenberg J."/>
            <person name="Meysman F."/>
            <person name="Nielsen L.P."/>
            <person name="Schramm A."/>
            <person name="Kjeldsen K.U."/>
        </authorList>
    </citation>
    <scope>NUCLEOTIDE SEQUENCE [LARGE SCALE GENOMIC DNA]</scope>
    <source>
        <strain evidence="6">A2</strain>
    </source>
</reference>
<dbReference type="EMBL" id="MTKQ01000160">
    <property type="protein sequence ID" value="RWX47542.1"/>
    <property type="molecule type" value="Genomic_DNA"/>
</dbReference>
<evidence type="ECO:0000313" key="7">
    <source>
        <dbReference type="Proteomes" id="UP000286862"/>
    </source>
</evidence>
<evidence type="ECO:0000256" key="1">
    <source>
        <dbReference type="ARBA" id="ARBA00022485"/>
    </source>
</evidence>
<name>A0A3S3QTR4_9BACT</name>
<comment type="caution">
    <text evidence="6">The sequence shown here is derived from an EMBL/GenBank/DDBJ whole genome shotgun (WGS) entry which is preliminary data.</text>
</comment>
<dbReference type="PANTHER" id="PTHR10359">
    <property type="entry name" value="A/G-SPECIFIC ADENINE GLYCOSYLASE/ENDONUCLEASE III"/>
    <property type="match status" value="1"/>
</dbReference>
<dbReference type="AlphaFoldDB" id="A0A3S3QTR4"/>
<dbReference type="GO" id="GO:0046872">
    <property type="term" value="F:metal ion binding"/>
    <property type="evidence" value="ECO:0007669"/>
    <property type="project" value="UniProtKB-KW"/>
</dbReference>
<evidence type="ECO:0000256" key="3">
    <source>
        <dbReference type="ARBA" id="ARBA00023004"/>
    </source>
</evidence>
<gene>
    <name evidence="6" type="ORF">VT99_11602</name>
</gene>
<keyword evidence="1" id="KW-0004">4Fe-4S</keyword>
<evidence type="ECO:0000256" key="2">
    <source>
        <dbReference type="ARBA" id="ARBA00022723"/>
    </source>
</evidence>
<dbReference type="Pfam" id="PF00730">
    <property type="entry name" value="HhH-GPD"/>
    <property type="match status" value="1"/>
</dbReference>
<evidence type="ECO:0000259" key="5">
    <source>
        <dbReference type="Pfam" id="PF00730"/>
    </source>
</evidence>
<organism evidence="6 7">
    <name type="scientific">Candidatus Electrothrix marina</name>
    <dbReference type="NCBI Taxonomy" id="1859130"/>
    <lineage>
        <taxon>Bacteria</taxon>
        <taxon>Pseudomonadati</taxon>
        <taxon>Thermodesulfobacteriota</taxon>
        <taxon>Desulfobulbia</taxon>
        <taxon>Desulfobulbales</taxon>
        <taxon>Desulfobulbaceae</taxon>
        <taxon>Candidatus Electrothrix</taxon>
    </lineage>
</organism>
<evidence type="ECO:0000256" key="4">
    <source>
        <dbReference type="ARBA" id="ARBA00023014"/>
    </source>
</evidence>
<dbReference type="Gene3D" id="1.10.340.30">
    <property type="entry name" value="Hypothetical protein, domain 2"/>
    <property type="match status" value="1"/>
</dbReference>
<proteinExistence type="predicted"/>
<dbReference type="InterPro" id="IPR011257">
    <property type="entry name" value="DNA_glycosylase"/>
</dbReference>
<evidence type="ECO:0000313" key="6">
    <source>
        <dbReference type="EMBL" id="RWX47542.1"/>
    </source>
</evidence>
<dbReference type="PANTHER" id="PTHR10359:SF19">
    <property type="entry name" value="DNA REPAIR GLYCOSYLASE MJ1434-RELATED"/>
    <property type="match status" value="1"/>
</dbReference>
<protein>
    <submittedName>
        <fullName evidence="6">HhH-GPD superfamily base excision DNA repair protein</fullName>
    </submittedName>
</protein>
<feature type="domain" description="HhH-GPD" evidence="5">
    <location>
        <begin position="33"/>
        <end position="85"/>
    </location>
</feature>
<dbReference type="GO" id="GO:0006284">
    <property type="term" value="P:base-excision repair"/>
    <property type="evidence" value="ECO:0007669"/>
    <property type="project" value="InterPro"/>
</dbReference>
<accession>A0A3S3QTR4</accession>
<keyword evidence="4" id="KW-0411">Iron-sulfur</keyword>
<dbReference type="Proteomes" id="UP000286862">
    <property type="component" value="Unassembled WGS sequence"/>
</dbReference>
<dbReference type="GO" id="GO:0003824">
    <property type="term" value="F:catalytic activity"/>
    <property type="evidence" value="ECO:0007669"/>
    <property type="project" value="InterPro"/>
</dbReference>
<dbReference type="SUPFAM" id="SSF48150">
    <property type="entry name" value="DNA-glycosylase"/>
    <property type="match status" value="1"/>
</dbReference>
<keyword evidence="2" id="KW-0479">Metal-binding</keyword>
<dbReference type="InterPro" id="IPR003265">
    <property type="entry name" value="HhH-GPD_domain"/>
</dbReference>
<dbReference type="GO" id="GO:0051539">
    <property type="term" value="F:4 iron, 4 sulfur cluster binding"/>
    <property type="evidence" value="ECO:0007669"/>
    <property type="project" value="UniProtKB-KW"/>
</dbReference>
<sequence>MVSDELEDIYRRMSEHFGPQHWWPGETPFEVMVGAILTQNTNWQNVEKAIAALKRAGVLSLPAMASLGAGELAEYIRPAGYYNIKPVGYRISSP</sequence>
<keyword evidence="3" id="KW-0408">Iron</keyword>